<dbReference type="eggNOG" id="COG0561">
    <property type="taxonomic scope" value="Bacteria"/>
</dbReference>
<name>M2PAT9_9FIRM</name>
<gene>
    <name evidence="1" type="ORF">HMPREF9943_00254</name>
</gene>
<organism evidence="1 2">
    <name type="scientific">Eggerthia catenaformis OT 569 = DSM 20559</name>
    <dbReference type="NCBI Taxonomy" id="999415"/>
    <lineage>
        <taxon>Bacteria</taxon>
        <taxon>Bacillati</taxon>
        <taxon>Bacillota</taxon>
        <taxon>Erysipelotrichia</taxon>
        <taxon>Erysipelotrichales</taxon>
        <taxon>Coprobacillaceae</taxon>
        <taxon>Eggerthia</taxon>
    </lineage>
</organism>
<dbReference type="AlphaFoldDB" id="M2PAT9"/>
<dbReference type="Pfam" id="PF08282">
    <property type="entry name" value="Hydrolase_3"/>
    <property type="match status" value="1"/>
</dbReference>
<dbReference type="Proteomes" id="UP000011758">
    <property type="component" value="Unassembled WGS sequence"/>
</dbReference>
<dbReference type="GO" id="GO:0016791">
    <property type="term" value="F:phosphatase activity"/>
    <property type="evidence" value="ECO:0007669"/>
    <property type="project" value="TreeGrafter"/>
</dbReference>
<dbReference type="InterPro" id="IPR000150">
    <property type="entry name" value="Cof"/>
</dbReference>
<dbReference type="NCBIfam" id="TIGR00099">
    <property type="entry name" value="Cof-subfamily"/>
    <property type="match status" value="1"/>
</dbReference>
<dbReference type="Gene3D" id="3.30.1240.10">
    <property type="match status" value="1"/>
</dbReference>
<dbReference type="SFLD" id="SFLDG01140">
    <property type="entry name" value="C2.B:_Phosphomannomutase_and_P"/>
    <property type="match status" value="1"/>
</dbReference>
<dbReference type="Gene3D" id="3.40.50.1000">
    <property type="entry name" value="HAD superfamily/HAD-like"/>
    <property type="match status" value="1"/>
</dbReference>
<proteinExistence type="predicted"/>
<sequence length="279" mass="31995">MEKKYIFIDVDGTLFEHGYDVPKSAIKAIKEARKNGHKVFLCTGRNKASIQKFLPIGFDGFICSAGSYIETDNHILIDESMNEKTILELTEIAKRYHIYYSLETTHITYQQPEITQLFALGTTYDQLNSEMARIIENRKDEMKAKDLEDYQGEPIHKFVFIGKSKEGVKLLKDYCKERLRFILFDEIISNDMINGEINDFTVSKGLGIQKILDYYHVPLEATIGFGDSMNDLEMIKTVHIGIVMENGSEKLKRYADTITESPLNNGIHNEFVRQGLIKA</sequence>
<dbReference type="NCBIfam" id="TIGR01484">
    <property type="entry name" value="HAD-SF-IIB"/>
    <property type="match status" value="1"/>
</dbReference>
<dbReference type="PATRIC" id="fig|999415.3.peg.256"/>
<dbReference type="GO" id="GO:0000287">
    <property type="term" value="F:magnesium ion binding"/>
    <property type="evidence" value="ECO:0007669"/>
    <property type="project" value="TreeGrafter"/>
</dbReference>
<comment type="caution">
    <text evidence="1">The sequence shown here is derived from an EMBL/GenBank/DDBJ whole genome shotgun (WGS) entry which is preliminary data.</text>
</comment>
<protein>
    <submittedName>
        <fullName evidence="1">Cof-like hydrolase</fullName>
    </submittedName>
</protein>
<keyword evidence="2" id="KW-1185">Reference proteome</keyword>
<dbReference type="InterPro" id="IPR036412">
    <property type="entry name" value="HAD-like_sf"/>
</dbReference>
<dbReference type="PROSITE" id="PS01229">
    <property type="entry name" value="COF_2"/>
    <property type="match status" value="1"/>
</dbReference>
<evidence type="ECO:0000313" key="1">
    <source>
        <dbReference type="EMBL" id="EMD17467.1"/>
    </source>
</evidence>
<dbReference type="BioCyc" id="ECAT999415-HMP:GTTI-264-MONOMER"/>
<keyword evidence="1" id="KW-0378">Hydrolase</keyword>
<dbReference type="RefSeq" id="WP_004801303.1">
    <property type="nucleotide sequence ID" value="NZ_KB446646.1"/>
</dbReference>
<dbReference type="SUPFAM" id="SSF56784">
    <property type="entry name" value="HAD-like"/>
    <property type="match status" value="1"/>
</dbReference>
<reference evidence="1 2" key="1">
    <citation type="submission" date="2013-02" db="EMBL/GenBank/DDBJ databases">
        <title>The Genome Sequence of Lactobacillus catenaformis F0143.</title>
        <authorList>
            <consortium name="The Broad Institute Genome Sequencing Platform"/>
            <person name="Earl A."/>
            <person name="Ward D."/>
            <person name="Feldgarden M."/>
            <person name="Gevers D."/>
            <person name="Izard J."/>
            <person name="Blanton J.M."/>
            <person name="Mathney J."/>
            <person name="Dewhirst F.E."/>
            <person name="Young S.K."/>
            <person name="Zeng Q."/>
            <person name="Gargeya S."/>
            <person name="Fitzgerald M."/>
            <person name="Haas B."/>
            <person name="Abouelleil A."/>
            <person name="Alvarado L."/>
            <person name="Arachchi H.M."/>
            <person name="Berlin A."/>
            <person name="Chapman S.B."/>
            <person name="Gearin G."/>
            <person name="Goldberg J."/>
            <person name="Griggs A."/>
            <person name="Gujja S."/>
            <person name="Hansen M."/>
            <person name="Heiman D."/>
            <person name="Howarth C."/>
            <person name="Larimer J."/>
            <person name="Lui A."/>
            <person name="MacDonald P.J.P."/>
            <person name="McCowen C."/>
            <person name="Montmayeur A."/>
            <person name="Murphy C."/>
            <person name="Neiman D."/>
            <person name="Pearson M."/>
            <person name="Priest M."/>
            <person name="Roberts A."/>
            <person name="Saif S."/>
            <person name="Shea T."/>
            <person name="Sisk P."/>
            <person name="Stolte C."/>
            <person name="Sykes S."/>
            <person name="Wortman J."/>
            <person name="Nusbaum C."/>
            <person name="Birren B."/>
        </authorList>
    </citation>
    <scope>NUCLEOTIDE SEQUENCE [LARGE SCALE GENOMIC DNA]</scope>
    <source>
        <strain evidence="1 2">OT 569</strain>
    </source>
</reference>
<evidence type="ECO:0000313" key="2">
    <source>
        <dbReference type="Proteomes" id="UP000011758"/>
    </source>
</evidence>
<dbReference type="InterPro" id="IPR023214">
    <property type="entry name" value="HAD_sf"/>
</dbReference>
<accession>M2PAT9</accession>
<dbReference type="InterPro" id="IPR006379">
    <property type="entry name" value="HAD-SF_hydro_IIB"/>
</dbReference>
<dbReference type="GO" id="GO:0005829">
    <property type="term" value="C:cytosol"/>
    <property type="evidence" value="ECO:0007669"/>
    <property type="project" value="TreeGrafter"/>
</dbReference>
<dbReference type="PANTHER" id="PTHR10000">
    <property type="entry name" value="PHOSPHOSERINE PHOSPHATASE"/>
    <property type="match status" value="1"/>
</dbReference>
<dbReference type="EMBL" id="AGEJ01000005">
    <property type="protein sequence ID" value="EMD17467.1"/>
    <property type="molecule type" value="Genomic_DNA"/>
</dbReference>
<dbReference type="STRING" id="999415.HMPREF9943_00254"/>
<dbReference type="SFLD" id="SFLDS00003">
    <property type="entry name" value="Haloacid_Dehalogenase"/>
    <property type="match status" value="1"/>
</dbReference>
<dbReference type="PANTHER" id="PTHR10000:SF25">
    <property type="entry name" value="PHOSPHATASE YKRA-RELATED"/>
    <property type="match status" value="1"/>
</dbReference>